<feature type="compositionally biased region" description="Low complexity" evidence="4">
    <location>
        <begin position="1025"/>
        <end position="1040"/>
    </location>
</feature>
<feature type="domain" description="RRM" evidence="5">
    <location>
        <begin position="629"/>
        <end position="710"/>
    </location>
</feature>
<feature type="region of interest" description="Disordered" evidence="4">
    <location>
        <begin position="229"/>
        <end position="248"/>
    </location>
</feature>
<feature type="compositionally biased region" description="Polar residues" evidence="4">
    <location>
        <begin position="1041"/>
        <end position="1058"/>
    </location>
</feature>
<feature type="compositionally biased region" description="Polar residues" evidence="4">
    <location>
        <begin position="1065"/>
        <end position="1080"/>
    </location>
</feature>
<dbReference type="InterPro" id="IPR012677">
    <property type="entry name" value="Nucleotide-bd_a/b_plait_sf"/>
</dbReference>
<dbReference type="PROSITE" id="PS50102">
    <property type="entry name" value="RRM"/>
    <property type="match status" value="2"/>
</dbReference>
<evidence type="ECO:0000259" key="5">
    <source>
        <dbReference type="PROSITE" id="PS50102"/>
    </source>
</evidence>
<feature type="region of interest" description="Disordered" evidence="4">
    <location>
        <begin position="1"/>
        <end position="70"/>
    </location>
</feature>
<feature type="compositionally biased region" description="Polar residues" evidence="4">
    <location>
        <begin position="87"/>
        <end position="112"/>
    </location>
</feature>
<feature type="compositionally biased region" description="Low complexity" evidence="4">
    <location>
        <begin position="113"/>
        <end position="131"/>
    </location>
</feature>
<dbReference type="Proteomes" id="UP001437256">
    <property type="component" value="Unassembled WGS sequence"/>
</dbReference>
<sequence length="1257" mass="133831">MSLNTANDNVDTVANDANSTNNSNDNNNSLFPARAPPSPPDSPKSRSNNSNSASCTSPRAGLSRPSSSASSTSASIQSLYIASVPPSSSLRQHTFATSSTSPGLDAAITTNLPSSPSSRSISSYRSASVSPNPAAALHRATRRDQDASDIGSDSDVAEAQGLMRSLGFSSPIASPPPAANMQGTCQSFFLRHDYQLTMRVLYSSTDASLEEGEIRHDNFGYLSPSIASVARSPGSTPLSPTSNALRSPRQLLQGSQRLRNESNNGSAIPSSPEVMPTILSAKDVELPVHRHGSLAVTSTYSSGDSSQSVTPIGNVTPVPIPTTNAGSQDFNGPGGQNVDATGPHATSFTGSTSVISAISSLPSATSTLSNLSSMNSFHTASSSTSIPTSVSTSVSSVADQSLCGAQKTAPLQGQGQIVISESGTIQLPPPGGPGSISPSASSTLNPHAAEHIPSSNVASSNREGDLVPSESTASDGFGLDSQSKTPNVYINGLPPHFPEDQLFELAAQFGEIRSVRSFTRHVGEKESGYGFVFLASFVKLTSWLLRRFETVDAAEKCINALRKYRNLHPTFSKQVHKIPGIPFTQSQQQQQQDNPTPSAPNDGMHSDVASPQPPTFKGKMERLADPSSTNLYIEGLPLSIDEPVVALVSPHRIKSSRFFQTRLSNPPRIIAFVRLETRSGAEEVVERLHGRMVRGWNDPGSRVSVRFADTSEQRELRRQERTVRGGEESSPARLTIAQAALLNLRGRDQIRAQSIPVIGSRGRDAGAPTAHQVYDDFSSNAHDLNGSYRGGDYGHQPARRTLAQTAPYDQPISLPPPASLLQNGAQNNIDPAMAAILGTLRANGAPFNGGANDTYGDGYHDGLSNLDHQGGYHQPQQLSSLRNQVLGDMDLNQLGYSNGNQYHRGGVAQARGGYTAAEEYILQSHATNARRRGVSRDAQSQQFCHPEAITDPAVADFNVGVGVRGYRTQASTISLPQSSYGLGGLPAVMEDDGQTSSSTPLTYSRSQILSIGNRMGIMGRGRSDSSSSNQQVSSQSQQQQHYGSPTIQSQNQFSSNRNMNDHNQAHVRSTTLPTSTTSHQQQRHVQHNSMSIPKSRNLITDPIRTTVPHHKHRSTNSSGSIASNDGHVKGNGLYNANNDTGDYTNDVSAHHRNGTVHYYHGKQNDFLYTNTQPRQQAKNLGQEFHHHQQSRNQKSFRNDGGYDGGAGEAAEPGSPPLVSPALTYSSRGSAGTLSPSTPFVGTFSQAPGSGRALETDA</sequence>
<dbReference type="Gene3D" id="3.30.70.330">
    <property type="match status" value="2"/>
</dbReference>
<evidence type="ECO:0000313" key="7">
    <source>
        <dbReference type="Proteomes" id="UP001437256"/>
    </source>
</evidence>
<feature type="compositionally biased region" description="Polar residues" evidence="4">
    <location>
        <begin position="253"/>
        <end position="269"/>
    </location>
</feature>
<feature type="domain" description="RRM" evidence="5">
    <location>
        <begin position="486"/>
        <end position="536"/>
    </location>
</feature>
<feature type="compositionally biased region" description="Low complexity" evidence="4">
    <location>
        <begin position="1"/>
        <end position="33"/>
    </location>
</feature>
<feature type="region of interest" description="Disordered" evidence="4">
    <location>
        <begin position="87"/>
        <end position="154"/>
    </location>
</feature>
<feature type="region of interest" description="Disordered" evidence="4">
    <location>
        <begin position="584"/>
        <end position="622"/>
    </location>
</feature>
<comment type="caution">
    <text evidence="6">The sequence shown here is derived from an EMBL/GenBank/DDBJ whole genome shotgun (WGS) entry which is preliminary data.</text>
</comment>
<dbReference type="InterPro" id="IPR035979">
    <property type="entry name" value="RBD_domain_sf"/>
</dbReference>
<keyword evidence="1" id="KW-0677">Repeat</keyword>
<feature type="region of interest" description="Disordered" evidence="4">
    <location>
        <begin position="253"/>
        <end position="274"/>
    </location>
</feature>
<feature type="compositionally biased region" description="Polar residues" evidence="4">
    <location>
        <begin position="469"/>
        <end position="480"/>
    </location>
</feature>
<evidence type="ECO:0000256" key="2">
    <source>
        <dbReference type="ARBA" id="ARBA00022884"/>
    </source>
</evidence>
<organism evidence="6 7">
    <name type="scientific">Marasmius tenuissimus</name>
    <dbReference type="NCBI Taxonomy" id="585030"/>
    <lineage>
        <taxon>Eukaryota</taxon>
        <taxon>Fungi</taxon>
        <taxon>Dikarya</taxon>
        <taxon>Basidiomycota</taxon>
        <taxon>Agaricomycotina</taxon>
        <taxon>Agaricomycetes</taxon>
        <taxon>Agaricomycetidae</taxon>
        <taxon>Agaricales</taxon>
        <taxon>Marasmiineae</taxon>
        <taxon>Marasmiaceae</taxon>
        <taxon>Marasmius</taxon>
    </lineage>
</organism>
<feature type="region of interest" description="Disordered" evidence="4">
    <location>
        <begin position="422"/>
        <end position="480"/>
    </location>
</feature>
<gene>
    <name evidence="6" type="ORF">AAF712_011377</name>
</gene>
<dbReference type="SUPFAM" id="SSF54928">
    <property type="entry name" value="RNA-binding domain, RBD"/>
    <property type="match status" value="1"/>
</dbReference>
<evidence type="ECO:0000313" key="6">
    <source>
        <dbReference type="EMBL" id="KAL0061774.1"/>
    </source>
</evidence>
<dbReference type="Pfam" id="PF00076">
    <property type="entry name" value="RRM_1"/>
    <property type="match status" value="1"/>
</dbReference>
<evidence type="ECO:0000256" key="3">
    <source>
        <dbReference type="PROSITE-ProRule" id="PRU00176"/>
    </source>
</evidence>
<feature type="compositionally biased region" description="Polar residues" evidence="4">
    <location>
        <begin position="994"/>
        <end position="1010"/>
    </location>
</feature>
<accession>A0ABR2ZKQ9</accession>
<proteinExistence type="predicted"/>
<keyword evidence="2 3" id="KW-0694">RNA-binding</keyword>
<feature type="compositionally biased region" description="Polar residues" evidence="4">
    <location>
        <begin position="1222"/>
        <end position="1247"/>
    </location>
</feature>
<dbReference type="SMART" id="SM00360">
    <property type="entry name" value="RRM"/>
    <property type="match status" value="2"/>
</dbReference>
<feature type="compositionally biased region" description="Polar residues" evidence="4">
    <location>
        <begin position="233"/>
        <end position="248"/>
    </location>
</feature>
<protein>
    <recommendedName>
        <fullName evidence="5">RRM domain-containing protein</fullName>
    </recommendedName>
</protein>
<reference evidence="6 7" key="1">
    <citation type="submission" date="2024-05" db="EMBL/GenBank/DDBJ databases">
        <title>A draft genome resource for the thread blight pathogen Marasmius tenuissimus strain MS-2.</title>
        <authorList>
            <person name="Yulfo-Soto G.E."/>
            <person name="Baruah I.K."/>
            <person name="Amoako-Attah I."/>
            <person name="Bukari Y."/>
            <person name="Meinhardt L.W."/>
            <person name="Bailey B.A."/>
            <person name="Cohen S.P."/>
        </authorList>
    </citation>
    <scope>NUCLEOTIDE SEQUENCE [LARGE SCALE GENOMIC DNA]</scope>
    <source>
        <strain evidence="6 7">MS-2</strain>
    </source>
</reference>
<name>A0ABR2ZKQ9_9AGAR</name>
<dbReference type="PANTHER" id="PTHR24012">
    <property type="entry name" value="RNA BINDING PROTEIN"/>
    <property type="match status" value="1"/>
</dbReference>
<dbReference type="InterPro" id="IPR000504">
    <property type="entry name" value="RRM_dom"/>
</dbReference>
<feature type="region of interest" description="Disordered" evidence="4">
    <location>
        <begin position="1108"/>
        <end position="1127"/>
    </location>
</feature>
<keyword evidence="7" id="KW-1185">Reference proteome</keyword>
<feature type="region of interest" description="Disordered" evidence="4">
    <location>
        <begin position="986"/>
        <end position="1092"/>
    </location>
</feature>
<feature type="region of interest" description="Disordered" evidence="4">
    <location>
        <begin position="1178"/>
        <end position="1257"/>
    </location>
</feature>
<evidence type="ECO:0000256" key="4">
    <source>
        <dbReference type="SAM" id="MobiDB-lite"/>
    </source>
</evidence>
<feature type="compositionally biased region" description="Low complexity" evidence="4">
    <location>
        <begin position="45"/>
        <end position="70"/>
    </location>
</feature>
<evidence type="ECO:0000256" key="1">
    <source>
        <dbReference type="ARBA" id="ARBA00022737"/>
    </source>
</evidence>
<dbReference type="EMBL" id="JBBXMP010000123">
    <property type="protein sequence ID" value="KAL0061774.1"/>
    <property type="molecule type" value="Genomic_DNA"/>
</dbReference>